<dbReference type="InterPro" id="IPR005260">
    <property type="entry name" value="Asp_kin_monofn"/>
</dbReference>
<evidence type="ECO:0000256" key="6">
    <source>
        <dbReference type="ARBA" id="ARBA00022605"/>
    </source>
</evidence>
<dbReference type="CDD" id="cd04261">
    <property type="entry name" value="AAK_AKii-LysC-BS"/>
    <property type="match status" value="1"/>
</dbReference>
<feature type="binding site" evidence="16">
    <location>
        <begin position="7"/>
        <end position="10"/>
    </location>
    <ligand>
        <name>ATP</name>
        <dbReference type="ChEBI" id="CHEBI:30616"/>
    </ligand>
</feature>
<evidence type="ECO:0000256" key="8">
    <source>
        <dbReference type="ARBA" id="ARBA00022737"/>
    </source>
</evidence>
<feature type="binding site" evidence="16">
    <location>
        <position position="47"/>
    </location>
    <ligand>
        <name>substrate</name>
    </ligand>
</feature>
<evidence type="ECO:0000256" key="14">
    <source>
        <dbReference type="ARBA" id="ARBA00047872"/>
    </source>
</evidence>
<dbReference type="PANTHER" id="PTHR21499:SF68">
    <property type="entry name" value="ASPARTOKINASE 2"/>
    <property type="match status" value="1"/>
</dbReference>
<gene>
    <name evidence="20" type="ORF">SAMN06265361_101625</name>
</gene>
<feature type="binding site" evidence="16">
    <location>
        <position position="179"/>
    </location>
    <ligand>
        <name>ATP</name>
        <dbReference type="ChEBI" id="CHEBI:30616"/>
    </ligand>
</feature>
<evidence type="ECO:0000256" key="13">
    <source>
        <dbReference type="ARBA" id="ARBA00023154"/>
    </source>
</evidence>
<dbReference type="InterPro" id="IPR001048">
    <property type="entry name" value="Asp/Glu/Uridylate_kinase"/>
</dbReference>
<keyword evidence="8" id="KW-0677">Repeat</keyword>
<feature type="binding site" evidence="16">
    <location>
        <begin position="173"/>
        <end position="174"/>
    </location>
    <ligand>
        <name>ATP</name>
        <dbReference type="ChEBI" id="CHEBI:30616"/>
    </ligand>
</feature>
<feature type="binding site" evidence="16">
    <location>
        <position position="74"/>
    </location>
    <ligand>
        <name>substrate</name>
    </ligand>
</feature>
<keyword evidence="21" id="KW-1185">Reference proteome</keyword>
<dbReference type="InterPro" id="IPR041740">
    <property type="entry name" value="AKii-LysC-BS"/>
</dbReference>
<dbReference type="NCBIfam" id="TIGR00656">
    <property type="entry name" value="asp_kin_monofn"/>
    <property type="match status" value="1"/>
</dbReference>
<dbReference type="EMBL" id="FXTU01000001">
    <property type="protein sequence ID" value="SMP05426.1"/>
    <property type="molecule type" value="Genomic_DNA"/>
</dbReference>
<dbReference type="InterPro" id="IPR002912">
    <property type="entry name" value="ACT_dom"/>
</dbReference>
<dbReference type="CDD" id="cd04913">
    <property type="entry name" value="ACT_AKii-LysC-BS-like_1"/>
    <property type="match status" value="1"/>
</dbReference>
<evidence type="ECO:0000256" key="10">
    <source>
        <dbReference type="ARBA" id="ARBA00022777"/>
    </source>
</evidence>
<dbReference type="NCBIfam" id="NF005154">
    <property type="entry name" value="PRK06635.1-2"/>
    <property type="match status" value="1"/>
</dbReference>
<dbReference type="GO" id="GO:0009089">
    <property type="term" value="P:lysine biosynthetic process via diaminopimelate"/>
    <property type="evidence" value="ECO:0007669"/>
    <property type="project" value="InterPro"/>
</dbReference>
<evidence type="ECO:0000256" key="1">
    <source>
        <dbReference type="ARBA" id="ARBA00003121"/>
    </source>
</evidence>
<feature type="binding site" evidence="16">
    <location>
        <position position="184"/>
    </location>
    <ligand>
        <name>ATP</name>
        <dbReference type="ChEBI" id="CHEBI:30616"/>
    </ligand>
</feature>
<keyword evidence="11 16" id="KW-0067">ATP-binding</keyword>
<keyword evidence="10 17" id="KW-0418">Kinase</keyword>
<evidence type="ECO:0000256" key="2">
    <source>
        <dbReference type="ARBA" id="ARBA00004766"/>
    </source>
</evidence>
<dbReference type="CDD" id="cd04923">
    <property type="entry name" value="ACT_AK-LysC-DapG-like_2"/>
    <property type="match status" value="1"/>
</dbReference>
<evidence type="ECO:0000256" key="18">
    <source>
        <dbReference type="RuleBase" id="RU004249"/>
    </source>
</evidence>
<dbReference type="PANTHER" id="PTHR21499">
    <property type="entry name" value="ASPARTATE KINASE"/>
    <property type="match status" value="1"/>
</dbReference>
<dbReference type="EC" id="2.7.2.4" evidence="17"/>
<dbReference type="SUPFAM" id="SSF55021">
    <property type="entry name" value="ACT-like"/>
    <property type="match status" value="2"/>
</dbReference>
<comment type="pathway">
    <text evidence="3 18">Amino-acid biosynthesis; L-methionine biosynthesis via de novo pathway; L-homoserine from L-aspartate: step 1/3.</text>
</comment>
<comment type="function">
    <text evidence="1">Catalyzes the phosphorylation of the beta-carboxyl group of aspartic acid with ATP to yield 4-phospho-L-aspartate, which is involved in the branched biosynthetic pathway leading to the biosynthesis of amino acids threonine, isoleucine and methionine.</text>
</comment>
<dbReference type="AlphaFoldDB" id="A0AA46ADH8"/>
<keyword evidence="12" id="KW-0220">Diaminopimelate biosynthesis</keyword>
<dbReference type="NCBIfam" id="NF005155">
    <property type="entry name" value="PRK06635.1-4"/>
    <property type="match status" value="1"/>
</dbReference>
<evidence type="ECO:0000313" key="21">
    <source>
        <dbReference type="Proteomes" id="UP001157946"/>
    </source>
</evidence>
<name>A0AA46ADH8_9BACL</name>
<dbReference type="InterPro" id="IPR001341">
    <property type="entry name" value="Asp_kinase"/>
</dbReference>
<comment type="pathway">
    <text evidence="2 18">Amino-acid biosynthesis; L-lysine biosynthesis via DAP pathway; (S)-tetrahydrodipicolinate from L-aspartate: step 1/4.</text>
</comment>
<keyword evidence="6 18" id="KW-0028">Amino-acid biosynthesis</keyword>
<reference evidence="20" key="1">
    <citation type="submission" date="2017-05" db="EMBL/GenBank/DDBJ databases">
        <authorList>
            <person name="Varghese N."/>
            <person name="Submissions S."/>
        </authorList>
    </citation>
    <scope>NUCLEOTIDE SEQUENCE</scope>
    <source>
        <strain evidence="20">DSM 45262</strain>
    </source>
</reference>
<dbReference type="PROSITE" id="PS00324">
    <property type="entry name" value="ASPARTOKINASE"/>
    <property type="match status" value="1"/>
</dbReference>
<dbReference type="Gene3D" id="3.30.2130.10">
    <property type="entry name" value="VC0802-like"/>
    <property type="match status" value="1"/>
</dbReference>
<evidence type="ECO:0000256" key="12">
    <source>
        <dbReference type="ARBA" id="ARBA00022915"/>
    </source>
</evidence>
<dbReference type="SUPFAM" id="SSF53633">
    <property type="entry name" value="Carbamate kinase-like"/>
    <property type="match status" value="1"/>
</dbReference>
<comment type="caution">
    <text evidence="20">The sequence shown here is derived from an EMBL/GenBank/DDBJ whole genome shotgun (WGS) entry which is preliminary data.</text>
</comment>
<evidence type="ECO:0000256" key="16">
    <source>
        <dbReference type="PIRSR" id="PIRSR000726-1"/>
    </source>
</evidence>
<evidence type="ECO:0000256" key="7">
    <source>
        <dbReference type="ARBA" id="ARBA00022679"/>
    </source>
</evidence>
<dbReference type="Proteomes" id="UP001157946">
    <property type="component" value="Unassembled WGS sequence"/>
</dbReference>
<dbReference type="InterPro" id="IPR054352">
    <property type="entry name" value="ACT_Aspartokinase"/>
</dbReference>
<dbReference type="GO" id="GO:0004072">
    <property type="term" value="F:aspartate kinase activity"/>
    <property type="evidence" value="ECO:0007669"/>
    <property type="project" value="UniProtKB-EC"/>
</dbReference>
<evidence type="ECO:0000256" key="4">
    <source>
        <dbReference type="ARBA" id="ARBA00005139"/>
    </source>
</evidence>
<dbReference type="PROSITE" id="PS51671">
    <property type="entry name" value="ACT"/>
    <property type="match status" value="1"/>
</dbReference>
<dbReference type="GO" id="GO:0009090">
    <property type="term" value="P:homoserine biosynthetic process"/>
    <property type="evidence" value="ECO:0007669"/>
    <property type="project" value="TreeGrafter"/>
</dbReference>
<dbReference type="PIRSF" id="PIRSF000726">
    <property type="entry name" value="Asp_kin"/>
    <property type="match status" value="1"/>
</dbReference>
<protein>
    <recommendedName>
        <fullName evidence="17">Aspartokinase</fullName>
        <ecNumber evidence="17">2.7.2.4</ecNumber>
    </recommendedName>
</protein>
<dbReference type="Pfam" id="PF22468">
    <property type="entry name" value="ACT_9"/>
    <property type="match status" value="1"/>
</dbReference>
<dbReference type="GO" id="GO:0005829">
    <property type="term" value="C:cytosol"/>
    <property type="evidence" value="ECO:0007669"/>
    <property type="project" value="TreeGrafter"/>
</dbReference>
<comment type="catalytic activity">
    <reaction evidence="14 17">
        <text>L-aspartate + ATP = 4-phospho-L-aspartate + ADP</text>
        <dbReference type="Rhea" id="RHEA:23776"/>
        <dbReference type="ChEBI" id="CHEBI:29991"/>
        <dbReference type="ChEBI" id="CHEBI:30616"/>
        <dbReference type="ChEBI" id="CHEBI:57535"/>
        <dbReference type="ChEBI" id="CHEBI:456216"/>
        <dbReference type="EC" id="2.7.2.4"/>
    </reaction>
</comment>
<accession>A0AA46ADH8</accession>
<feature type="domain" description="ACT" evidence="19">
    <location>
        <begin position="264"/>
        <end position="347"/>
    </location>
</feature>
<comment type="similarity">
    <text evidence="5 17">Belongs to the aspartokinase family.</text>
</comment>
<dbReference type="InterPro" id="IPR045865">
    <property type="entry name" value="ACT-like_dom_sf"/>
</dbReference>
<comment type="subunit">
    <text evidence="15">Tetramer consisting of 2 isoforms Alpha (catalytic and regulation) and of a homodimer of 2 isoforms Beta (regulation).</text>
</comment>
<dbReference type="FunFam" id="3.40.1160.10:FF:000002">
    <property type="entry name" value="Aspartokinase"/>
    <property type="match status" value="1"/>
</dbReference>
<evidence type="ECO:0000259" key="19">
    <source>
        <dbReference type="PROSITE" id="PS51671"/>
    </source>
</evidence>
<dbReference type="NCBIfam" id="TIGR00657">
    <property type="entry name" value="asp_kinases"/>
    <property type="match status" value="1"/>
</dbReference>
<dbReference type="Gene3D" id="3.40.1160.10">
    <property type="entry name" value="Acetylglutamate kinase-like"/>
    <property type="match status" value="1"/>
</dbReference>
<dbReference type="FunFam" id="3.30.2130.10:FF:000001">
    <property type="entry name" value="Bifunctional aspartokinase/homoserine dehydrogenase"/>
    <property type="match status" value="1"/>
</dbReference>
<evidence type="ECO:0000256" key="9">
    <source>
        <dbReference type="ARBA" id="ARBA00022741"/>
    </source>
</evidence>
<evidence type="ECO:0000256" key="11">
    <source>
        <dbReference type="ARBA" id="ARBA00022840"/>
    </source>
</evidence>
<evidence type="ECO:0000256" key="15">
    <source>
        <dbReference type="ARBA" id="ARBA00063835"/>
    </source>
</evidence>
<proteinExistence type="inferred from homology"/>
<dbReference type="GO" id="GO:0005524">
    <property type="term" value="F:ATP binding"/>
    <property type="evidence" value="ECO:0007669"/>
    <property type="project" value="UniProtKB-KW"/>
</dbReference>
<keyword evidence="7 17" id="KW-0808">Transferase</keyword>
<evidence type="ECO:0000256" key="5">
    <source>
        <dbReference type="ARBA" id="ARBA00010122"/>
    </source>
</evidence>
<dbReference type="InterPro" id="IPR018042">
    <property type="entry name" value="Aspartate_kinase_CS"/>
</dbReference>
<comment type="pathway">
    <text evidence="4 18">Amino-acid biosynthesis; L-threonine biosynthesis; L-threonine from L-aspartate: step 1/5.</text>
</comment>
<keyword evidence="13" id="KW-0457">Lysine biosynthesis</keyword>
<dbReference type="InterPro" id="IPR036393">
    <property type="entry name" value="AceGlu_kinase-like_sf"/>
</dbReference>
<evidence type="ECO:0000313" key="20">
    <source>
        <dbReference type="EMBL" id="SMP05426.1"/>
    </source>
</evidence>
<dbReference type="Pfam" id="PF00696">
    <property type="entry name" value="AA_kinase"/>
    <property type="match status" value="1"/>
</dbReference>
<keyword evidence="9 16" id="KW-0547">Nucleotide-binding</keyword>
<dbReference type="RefSeq" id="WP_284723947.1">
    <property type="nucleotide sequence ID" value="NZ_FXTU01000001.1"/>
</dbReference>
<evidence type="ECO:0000256" key="3">
    <source>
        <dbReference type="ARBA" id="ARBA00004986"/>
    </source>
</evidence>
<sequence>MSIVVQKFGGTSVGSIERIQAVAEIIARTYEQGKRCVAVVSAMGKSTDQLVGMAKEIHPHPSPREMDMLLATGEQVSIALLTMALHRKGLKARSLTGWQAGITTDCVHGRAMVHDVNTETITTALDQGEIVVVAGFQGISSQREITTLGRGGSDTTAVVLAAALGADYCEIYTDVEGVYTADPRVIPAAQKMDEISYQEMLELAHLGAGVLHPRSVEAALRNKVKLVVRSSFVNESGTWIKGENEMETSHHVSGIAHDLQVARIKVLGLPNHEETLTRLFGLLAEAHINVDIIVQSEHDHERVDVAFSVNEEVGLEARQVLEAAQSELGFAKILYEGGLAKVSAVGVGMMARPGVAAKMFATLSEAGIRVKMVSTSEIKISCVVEREQALEGARRLHSAFGLDRIEVKV</sequence>
<organism evidence="20 21">
    <name type="scientific">Laceyella tengchongensis</name>
    <dbReference type="NCBI Taxonomy" id="574699"/>
    <lineage>
        <taxon>Bacteria</taxon>
        <taxon>Bacillati</taxon>
        <taxon>Bacillota</taxon>
        <taxon>Bacilli</taxon>
        <taxon>Bacillales</taxon>
        <taxon>Thermoactinomycetaceae</taxon>
        <taxon>Laceyella</taxon>
    </lineage>
</organism>
<evidence type="ECO:0000256" key="17">
    <source>
        <dbReference type="RuleBase" id="RU003448"/>
    </source>
</evidence>
<dbReference type="GO" id="GO:0019877">
    <property type="term" value="P:diaminopimelate biosynthetic process"/>
    <property type="evidence" value="ECO:0007669"/>
    <property type="project" value="UniProtKB-KW"/>
</dbReference>